<feature type="domain" description="Methanolan biosynthesis EpsI" evidence="1">
    <location>
        <begin position="26"/>
        <end position="237"/>
    </location>
</feature>
<dbReference type="NCBIfam" id="TIGR02914">
    <property type="entry name" value="EpsI_fam"/>
    <property type="match status" value="1"/>
</dbReference>
<protein>
    <recommendedName>
        <fullName evidence="1">Methanolan biosynthesis EpsI domain-containing protein</fullName>
    </recommendedName>
</protein>
<sequence length="251" mass="27827">MSGVTSLPPVPPLSERRTDPVRRAVLAAGLMAGAAWVAAQVTPRQPLVGRIGRLDLAHDVPERFAGWQLDPQGEVLVVNPEQQAFIDRIYSQTLSRVYLDGAGQRVMLSVAYGEDQRRGSALHEPEICYPAQGFRIQRRSQGEVRWMDGARSSAVLPVQRLETVLNAQRFEPLSYWIVIGRRRVVGALERKLALYHYGLQGLIADGMIVRVSTVGRDSAQEFALQARFIAELLATLPEPVRSRLAGREEPA</sequence>
<dbReference type="Pfam" id="PF11984">
    <property type="entry name" value="DUF3485"/>
    <property type="match status" value="1"/>
</dbReference>
<organism evidence="2 3">
    <name type="scientific">Ideonella azotifigens</name>
    <dbReference type="NCBI Taxonomy" id="513160"/>
    <lineage>
        <taxon>Bacteria</taxon>
        <taxon>Pseudomonadati</taxon>
        <taxon>Pseudomonadota</taxon>
        <taxon>Betaproteobacteria</taxon>
        <taxon>Burkholderiales</taxon>
        <taxon>Sphaerotilaceae</taxon>
        <taxon>Ideonella</taxon>
    </lineage>
</organism>
<gene>
    <name evidence="2" type="ORF">GCM10009107_02460</name>
</gene>
<comment type="caution">
    <text evidence="2">The sequence shown here is derived from an EMBL/GenBank/DDBJ whole genome shotgun (WGS) entry which is preliminary data.</text>
</comment>
<dbReference type="NCBIfam" id="NF045609">
    <property type="entry name" value="EpsI_type_B"/>
    <property type="match status" value="1"/>
</dbReference>
<name>A0ABP3UR01_9BURK</name>
<dbReference type="EMBL" id="BAAAEW010000003">
    <property type="protein sequence ID" value="GAA0740639.1"/>
    <property type="molecule type" value="Genomic_DNA"/>
</dbReference>
<accession>A0ABP3UR01</accession>
<dbReference type="Proteomes" id="UP001500279">
    <property type="component" value="Unassembled WGS sequence"/>
</dbReference>
<evidence type="ECO:0000313" key="3">
    <source>
        <dbReference type="Proteomes" id="UP001500279"/>
    </source>
</evidence>
<keyword evidence="3" id="KW-1185">Reference proteome</keyword>
<dbReference type="InterPro" id="IPR054653">
    <property type="entry name" value="EpsI_type_B_pred"/>
</dbReference>
<dbReference type="RefSeq" id="WP_231011746.1">
    <property type="nucleotide sequence ID" value="NZ_BAAAEW010000003.1"/>
</dbReference>
<dbReference type="InterPro" id="IPR014263">
    <property type="entry name" value="Methanolan_biosynth_EpsI"/>
</dbReference>
<evidence type="ECO:0000313" key="2">
    <source>
        <dbReference type="EMBL" id="GAA0740639.1"/>
    </source>
</evidence>
<proteinExistence type="predicted"/>
<evidence type="ECO:0000259" key="1">
    <source>
        <dbReference type="Pfam" id="PF11984"/>
    </source>
</evidence>
<reference evidence="3" key="1">
    <citation type="journal article" date="2019" name="Int. J. Syst. Evol. Microbiol.">
        <title>The Global Catalogue of Microorganisms (GCM) 10K type strain sequencing project: providing services to taxonomists for standard genome sequencing and annotation.</title>
        <authorList>
            <consortium name="The Broad Institute Genomics Platform"/>
            <consortium name="The Broad Institute Genome Sequencing Center for Infectious Disease"/>
            <person name="Wu L."/>
            <person name="Ma J."/>
        </authorList>
    </citation>
    <scope>NUCLEOTIDE SEQUENCE [LARGE SCALE GENOMIC DNA]</scope>
    <source>
        <strain evidence="3">JCM 15503</strain>
    </source>
</reference>